<gene>
    <name evidence="3" type="ORF">GCM10008018_24400</name>
</gene>
<keyword evidence="1" id="KW-0175">Coiled coil</keyword>
<name>A0ABQ1EML3_9BACL</name>
<feature type="transmembrane region" description="Helical" evidence="2">
    <location>
        <begin position="119"/>
        <end position="144"/>
    </location>
</feature>
<dbReference type="Gene3D" id="1.20.1170.10">
    <property type="match status" value="1"/>
</dbReference>
<evidence type="ECO:0000313" key="4">
    <source>
        <dbReference type="Proteomes" id="UP000615455"/>
    </source>
</evidence>
<dbReference type="Proteomes" id="UP000615455">
    <property type="component" value="Unassembled WGS sequence"/>
</dbReference>
<keyword evidence="4" id="KW-1185">Reference proteome</keyword>
<sequence length="153" mass="18035">MQKGTRHFAGIAKGIGMLLILIGFMNPAPAAQASWLDRMKEIYQLPENVQQIQKDYDATKQQLTDQKDKLAESIKRSQETEERLLGQNDTLKKENEQLQERIKAMEQIALDKDKRNRKIMYMIVTAVLLVVFYFVLGRVFRLIVWRRQKRLRK</sequence>
<dbReference type="SUPFAM" id="SSF58100">
    <property type="entry name" value="Bacterial hemolysins"/>
    <property type="match status" value="1"/>
</dbReference>
<reference evidence="4" key="1">
    <citation type="journal article" date="2019" name="Int. J. Syst. Evol. Microbiol.">
        <title>The Global Catalogue of Microorganisms (GCM) 10K type strain sequencing project: providing services to taxonomists for standard genome sequencing and annotation.</title>
        <authorList>
            <consortium name="The Broad Institute Genomics Platform"/>
            <consortium name="The Broad Institute Genome Sequencing Center for Infectious Disease"/>
            <person name="Wu L."/>
            <person name="Ma J."/>
        </authorList>
    </citation>
    <scope>NUCLEOTIDE SEQUENCE [LARGE SCALE GENOMIC DNA]</scope>
    <source>
        <strain evidence="4">CGMCC 1.15043</strain>
    </source>
</reference>
<keyword evidence="2" id="KW-0812">Transmembrane</keyword>
<organism evidence="3 4">
    <name type="scientific">Paenibacillus marchantiophytorum</name>
    <dbReference type="NCBI Taxonomy" id="1619310"/>
    <lineage>
        <taxon>Bacteria</taxon>
        <taxon>Bacillati</taxon>
        <taxon>Bacillota</taxon>
        <taxon>Bacilli</taxon>
        <taxon>Bacillales</taxon>
        <taxon>Paenibacillaceae</taxon>
        <taxon>Paenibacillus</taxon>
    </lineage>
</organism>
<protein>
    <recommendedName>
        <fullName evidence="5">SH3 domain protein</fullName>
    </recommendedName>
</protein>
<dbReference type="EMBL" id="BMHE01000010">
    <property type="protein sequence ID" value="GFZ78079.1"/>
    <property type="molecule type" value="Genomic_DNA"/>
</dbReference>
<keyword evidence="2" id="KW-0472">Membrane</keyword>
<comment type="caution">
    <text evidence="3">The sequence shown here is derived from an EMBL/GenBank/DDBJ whole genome shotgun (WGS) entry which is preliminary data.</text>
</comment>
<accession>A0ABQ1EML3</accession>
<keyword evidence="2" id="KW-1133">Transmembrane helix</keyword>
<proteinExistence type="predicted"/>
<evidence type="ECO:0008006" key="5">
    <source>
        <dbReference type="Google" id="ProtNLM"/>
    </source>
</evidence>
<evidence type="ECO:0000256" key="2">
    <source>
        <dbReference type="SAM" id="Phobius"/>
    </source>
</evidence>
<evidence type="ECO:0000256" key="1">
    <source>
        <dbReference type="SAM" id="Coils"/>
    </source>
</evidence>
<evidence type="ECO:0000313" key="3">
    <source>
        <dbReference type="EMBL" id="GFZ78079.1"/>
    </source>
</evidence>
<feature type="coiled-coil region" evidence="1">
    <location>
        <begin position="49"/>
        <end position="115"/>
    </location>
</feature>
<dbReference type="RefSeq" id="WP_189011811.1">
    <property type="nucleotide sequence ID" value="NZ_BMHE01000010.1"/>
</dbReference>